<gene>
    <name evidence="1" type="ORF">OPS25_13725</name>
</gene>
<evidence type="ECO:0000313" key="1">
    <source>
        <dbReference type="EMBL" id="MCW8109563.1"/>
    </source>
</evidence>
<dbReference type="Proteomes" id="UP001142810">
    <property type="component" value="Unassembled WGS sequence"/>
</dbReference>
<name>A0ABT3P9Y4_9ALTE</name>
<evidence type="ECO:0000313" key="2">
    <source>
        <dbReference type="Proteomes" id="UP001142810"/>
    </source>
</evidence>
<protein>
    <submittedName>
        <fullName evidence="1">Uncharacterized protein</fullName>
    </submittedName>
</protein>
<sequence length="146" mass="16604">MTKNEQKNVVSSRHQYRLFTVDNVLFDIPSNVYDENAVNGWFEAIIQEGRKFDKWVIFSIPDSSLTISASAATNLGERLPQLRQHGCIGILLLATHTNAKIFHHSVKATPADFDFIVSESMEFLCQQAEQLLGEQGRLNIFNVHQR</sequence>
<accession>A0ABT3P9Y4</accession>
<proteinExistence type="predicted"/>
<keyword evidence="2" id="KW-1185">Reference proteome</keyword>
<comment type="caution">
    <text evidence="1">The sequence shown here is derived from an EMBL/GenBank/DDBJ whole genome shotgun (WGS) entry which is preliminary data.</text>
</comment>
<dbReference type="RefSeq" id="WP_265618347.1">
    <property type="nucleotide sequence ID" value="NZ_JAPFRD010000011.1"/>
</dbReference>
<dbReference type="EMBL" id="JAPFRD010000011">
    <property type="protein sequence ID" value="MCW8109563.1"/>
    <property type="molecule type" value="Genomic_DNA"/>
</dbReference>
<organism evidence="1 2">
    <name type="scientific">Alteromonas aquimaris</name>
    <dbReference type="NCBI Taxonomy" id="2998417"/>
    <lineage>
        <taxon>Bacteria</taxon>
        <taxon>Pseudomonadati</taxon>
        <taxon>Pseudomonadota</taxon>
        <taxon>Gammaproteobacteria</taxon>
        <taxon>Alteromonadales</taxon>
        <taxon>Alteromonadaceae</taxon>
        <taxon>Alteromonas/Salinimonas group</taxon>
        <taxon>Alteromonas</taxon>
    </lineage>
</organism>
<reference evidence="1" key="1">
    <citation type="submission" date="2022-11" db="EMBL/GenBank/DDBJ databases">
        <title>Alteromonas sp. nov., isolated from sea water of the Qingdao.</title>
        <authorList>
            <person name="Wang Q."/>
        </authorList>
    </citation>
    <scope>NUCLEOTIDE SEQUENCE</scope>
    <source>
        <strain evidence="1">ASW11-7</strain>
    </source>
</reference>